<organism evidence="3 4">
    <name type="scientific">Rothia koreensis</name>
    <dbReference type="NCBI Taxonomy" id="592378"/>
    <lineage>
        <taxon>Bacteria</taxon>
        <taxon>Bacillati</taxon>
        <taxon>Actinomycetota</taxon>
        <taxon>Actinomycetes</taxon>
        <taxon>Micrococcales</taxon>
        <taxon>Micrococcaceae</taxon>
        <taxon>Rothia</taxon>
    </lineage>
</organism>
<evidence type="ECO:0000256" key="2">
    <source>
        <dbReference type="SAM" id="SignalP"/>
    </source>
</evidence>
<keyword evidence="4" id="KW-1185">Reference proteome</keyword>
<feature type="compositionally biased region" description="Polar residues" evidence="1">
    <location>
        <begin position="171"/>
        <end position="185"/>
    </location>
</feature>
<dbReference type="Proteomes" id="UP000462152">
    <property type="component" value="Unassembled WGS sequence"/>
</dbReference>
<name>A0A7K1LHA4_9MICC</name>
<feature type="chain" id="PRO_5038969814" description="DUF4352 domain-containing protein" evidence="2">
    <location>
        <begin position="28"/>
        <end position="193"/>
    </location>
</feature>
<protein>
    <recommendedName>
        <fullName evidence="5">DUF4352 domain-containing protein</fullName>
    </recommendedName>
</protein>
<evidence type="ECO:0000256" key="1">
    <source>
        <dbReference type="SAM" id="MobiDB-lite"/>
    </source>
</evidence>
<keyword evidence="2" id="KW-0732">Signal</keyword>
<dbReference type="OrthoDB" id="5083868at2"/>
<gene>
    <name evidence="3" type="ORF">GMA10_04515</name>
</gene>
<evidence type="ECO:0008006" key="5">
    <source>
        <dbReference type="Google" id="ProtNLM"/>
    </source>
</evidence>
<comment type="caution">
    <text evidence="3">The sequence shown here is derived from an EMBL/GenBank/DDBJ whole genome shotgun (WGS) entry which is preliminary data.</text>
</comment>
<sequence>MKNKLIGRTTAAAAALAIGITTFGAGAAQADETATPAHDLSVGYTVSGIKAKGYAGLVAVHAKNVGSERYYSEFPAISFRIDVKTDKGPQGVDRVITPGWFNGAYTQDLGFDEKTSTRSFMVTLANPVEAGQDQLIANLDFGDGLTKEGRLENYVTVTQVGRLDDDKTTDNDQNVDSRQNTTTDFGNAHDGVF</sequence>
<proteinExistence type="predicted"/>
<accession>A0A7K1LHA4</accession>
<reference evidence="3 4" key="1">
    <citation type="submission" date="2019-12" db="EMBL/GenBank/DDBJ databases">
        <authorList>
            <person name="Li J."/>
            <person name="Shi Y."/>
            <person name="Xu G."/>
            <person name="Xiao D."/>
            <person name="Ran X."/>
        </authorList>
    </citation>
    <scope>NUCLEOTIDE SEQUENCE [LARGE SCALE GENOMIC DNA]</scope>
    <source>
        <strain evidence="3 4">JCM 15915</strain>
    </source>
</reference>
<evidence type="ECO:0000313" key="3">
    <source>
        <dbReference type="EMBL" id="MUN54480.1"/>
    </source>
</evidence>
<feature type="signal peptide" evidence="2">
    <location>
        <begin position="1"/>
        <end position="27"/>
    </location>
</feature>
<dbReference type="AlphaFoldDB" id="A0A7K1LHA4"/>
<feature type="region of interest" description="Disordered" evidence="1">
    <location>
        <begin position="164"/>
        <end position="193"/>
    </location>
</feature>
<evidence type="ECO:0000313" key="4">
    <source>
        <dbReference type="Proteomes" id="UP000462152"/>
    </source>
</evidence>
<dbReference type="EMBL" id="WOGT01000002">
    <property type="protein sequence ID" value="MUN54480.1"/>
    <property type="molecule type" value="Genomic_DNA"/>
</dbReference>
<dbReference type="RefSeq" id="WP_129315193.1">
    <property type="nucleotide sequence ID" value="NZ_NOIQ01000004.1"/>
</dbReference>